<keyword evidence="6" id="KW-1185">Reference proteome</keyword>
<accession>A0A3P8WCJ9</accession>
<dbReference type="GO" id="GO:0006694">
    <property type="term" value="P:steroid biosynthetic process"/>
    <property type="evidence" value="ECO:0007669"/>
    <property type="project" value="InterPro"/>
</dbReference>
<organism evidence="5 6">
    <name type="scientific">Cynoglossus semilaevis</name>
    <name type="common">Tongue sole</name>
    <dbReference type="NCBI Taxonomy" id="244447"/>
    <lineage>
        <taxon>Eukaryota</taxon>
        <taxon>Metazoa</taxon>
        <taxon>Chordata</taxon>
        <taxon>Craniata</taxon>
        <taxon>Vertebrata</taxon>
        <taxon>Euteleostomi</taxon>
        <taxon>Actinopterygii</taxon>
        <taxon>Neopterygii</taxon>
        <taxon>Teleostei</taxon>
        <taxon>Neoteleostei</taxon>
        <taxon>Acanthomorphata</taxon>
        <taxon>Carangaria</taxon>
        <taxon>Pleuronectiformes</taxon>
        <taxon>Pleuronectoidei</taxon>
        <taxon>Cynoglossidae</taxon>
        <taxon>Cynoglossinae</taxon>
        <taxon>Cynoglossus</taxon>
    </lineage>
</organism>
<reference evidence="5" key="3">
    <citation type="submission" date="2025-09" db="UniProtKB">
        <authorList>
            <consortium name="Ensembl"/>
        </authorList>
    </citation>
    <scope>IDENTIFICATION</scope>
</reference>
<evidence type="ECO:0000256" key="3">
    <source>
        <dbReference type="SAM" id="Phobius"/>
    </source>
</evidence>
<proteinExistence type="inferred from homology"/>
<dbReference type="InterPro" id="IPR050177">
    <property type="entry name" value="Lipid_A_modif_metabolic_enz"/>
</dbReference>
<sequence length="480" mass="52583">MELCGPNMNDRGASLCQVKQLPSHSGSICRLQASAGLVHSLPHQPWVNHTEPALVSSPTVALRHRVSGATAASCSGADCAASKVREDAAVVQGVSAGKVLVTGGGGYVGFRLGKELVRQGMSVVLLDLNKPPSEIPDGATFYQGDIRDYSSLYKACEGVECIFHTASYGMSGPDQLKKEQVESINVGGTKNVINVCKERSIPHLVYTSTISTVFAETPIEDGDEASVSYVPPDVPIDHYSRTKAIAEEMVLSANGCCLKGGGRLRTCALRACGIYGPGERNLRRAMVNVERRLLCFRFGDPQAKMNWVHINNLVQAHTLAAQALTPKRNCVASGQVYFINDGVSVNLFEWVTPLFEKLGCSRPSINLPVSLVYMLVVLMEYLHLFLRPVIEVPLLFNRSEVMKIACTHTFKIDKAVRDLGYCPKTYHLSDTVEEYLKTRPPRSKLSVFNLTQLPLHFLLMMIMMALGLVLLMMTSLFFQS</sequence>
<name>A0A3P8WCJ9_CYNSE</name>
<keyword evidence="3" id="KW-0472">Membrane</keyword>
<dbReference type="STRING" id="244447.ENSCSEP00000022345"/>
<evidence type="ECO:0000313" key="5">
    <source>
        <dbReference type="Ensembl" id="ENSCSEP00000022345.1"/>
    </source>
</evidence>
<dbReference type="AlphaFoldDB" id="A0A3P8WCJ9"/>
<keyword evidence="3" id="KW-0812">Transmembrane</keyword>
<dbReference type="GO" id="GO:0016616">
    <property type="term" value="F:oxidoreductase activity, acting on the CH-OH group of donors, NAD or NADP as acceptor"/>
    <property type="evidence" value="ECO:0007669"/>
    <property type="project" value="InterPro"/>
</dbReference>
<dbReference type="GeneTree" id="ENSGT00940000160393"/>
<dbReference type="SUPFAM" id="SSF51735">
    <property type="entry name" value="NAD(P)-binding Rossmann-fold domains"/>
    <property type="match status" value="1"/>
</dbReference>
<dbReference type="PANTHER" id="PTHR43245">
    <property type="entry name" value="BIFUNCTIONAL POLYMYXIN RESISTANCE PROTEIN ARNA"/>
    <property type="match status" value="1"/>
</dbReference>
<reference evidence="5 6" key="1">
    <citation type="journal article" date="2014" name="Nat. Genet.">
        <title>Whole-genome sequence of a flatfish provides insights into ZW sex chromosome evolution and adaptation to a benthic lifestyle.</title>
        <authorList>
            <person name="Chen S."/>
            <person name="Zhang G."/>
            <person name="Shao C."/>
            <person name="Huang Q."/>
            <person name="Liu G."/>
            <person name="Zhang P."/>
            <person name="Song W."/>
            <person name="An N."/>
            <person name="Chalopin D."/>
            <person name="Volff J.N."/>
            <person name="Hong Y."/>
            <person name="Li Q."/>
            <person name="Sha Z."/>
            <person name="Zhou H."/>
            <person name="Xie M."/>
            <person name="Yu Q."/>
            <person name="Liu Y."/>
            <person name="Xiang H."/>
            <person name="Wang N."/>
            <person name="Wu K."/>
            <person name="Yang C."/>
            <person name="Zhou Q."/>
            <person name="Liao X."/>
            <person name="Yang L."/>
            <person name="Hu Q."/>
            <person name="Zhang J."/>
            <person name="Meng L."/>
            <person name="Jin L."/>
            <person name="Tian Y."/>
            <person name="Lian J."/>
            <person name="Yang J."/>
            <person name="Miao G."/>
            <person name="Liu S."/>
            <person name="Liang Z."/>
            <person name="Yan F."/>
            <person name="Li Y."/>
            <person name="Sun B."/>
            <person name="Zhang H."/>
            <person name="Zhang J."/>
            <person name="Zhu Y."/>
            <person name="Du M."/>
            <person name="Zhao Y."/>
            <person name="Schartl M."/>
            <person name="Tang Q."/>
            <person name="Wang J."/>
        </authorList>
    </citation>
    <scope>NUCLEOTIDE SEQUENCE</scope>
</reference>
<dbReference type="KEGG" id="csem:103393045"/>
<dbReference type="RefSeq" id="XP_008328082.1">
    <property type="nucleotide sequence ID" value="XM_008329860.2"/>
</dbReference>
<dbReference type="InParanoid" id="A0A3P8WCJ9"/>
<protein>
    <submittedName>
        <fullName evidence="5">Short chain dehydrogenase/reductase family 42E, member 2</fullName>
    </submittedName>
</protein>
<dbReference type="GeneID" id="103393045"/>
<feature type="domain" description="3-beta hydroxysteroid dehydrogenase/isomerase" evidence="4">
    <location>
        <begin position="100"/>
        <end position="368"/>
    </location>
</feature>
<reference evidence="5" key="2">
    <citation type="submission" date="2025-08" db="UniProtKB">
        <authorList>
            <consortium name="Ensembl"/>
        </authorList>
    </citation>
    <scope>IDENTIFICATION</scope>
</reference>
<evidence type="ECO:0000259" key="4">
    <source>
        <dbReference type="Pfam" id="PF01073"/>
    </source>
</evidence>
<dbReference type="OrthoDB" id="2735536at2759"/>
<dbReference type="CTD" id="100288072"/>
<dbReference type="OMA" id="FPLEKHM"/>
<evidence type="ECO:0000256" key="2">
    <source>
        <dbReference type="ARBA" id="ARBA00023002"/>
    </source>
</evidence>
<dbReference type="InterPro" id="IPR002225">
    <property type="entry name" value="3Beta_OHSteriod_DH/Estase"/>
</dbReference>
<comment type="similarity">
    <text evidence="1">Belongs to the 3-beta-HSD family.</text>
</comment>
<keyword evidence="3" id="KW-1133">Transmembrane helix</keyword>
<dbReference type="Proteomes" id="UP000265120">
    <property type="component" value="Chromosome 17"/>
</dbReference>
<dbReference type="Gene3D" id="3.40.50.720">
    <property type="entry name" value="NAD(P)-binding Rossmann-like Domain"/>
    <property type="match status" value="1"/>
</dbReference>
<evidence type="ECO:0000256" key="1">
    <source>
        <dbReference type="ARBA" id="ARBA00009219"/>
    </source>
</evidence>
<dbReference type="Pfam" id="PF01073">
    <property type="entry name" value="3Beta_HSD"/>
    <property type="match status" value="1"/>
</dbReference>
<dbReference type="InterPro" id="IPR036291">
    <property type="entry name" value="NAD(P)-bd_dom_sf"/>
</dbReference>
<evidence type="ECO:0000313" key="6">
    <source>
        <dbReference type="Proteomes" id="UP000265120"/>
    </source>
</evidence>
<keyword evidence="2" id="KW-0560">Oxidoreductase</keyword>
<dbReference type="Ensembl" id="ENSCSET00000022630.1">
    <property type="protein sequence ID" value="ENSCSEP00000022345.1"/>
    <property type="gene ID" value="ENSCSEG00000014235.1"/>
</dbReference>
<dbReference type="PANTHER" id="PTHR43245:SF51">
    <property type="entry name" value="SHORT CHAIN DEHYDROGENASE_REDUCTASE FAMILY 42E, MEMBER 2"/>
    <property type="match status" value="1"/>
</dbReference>
<feature type="transmembrane region" description="Helical" evidence="3">
    <location>
        <begin position="455"/>
        <end position="478"/>
    </location>
</feature>